<proteinExistence type="predicted"/>
<reference evidence="4" key="1">
    <citation type="journal article" date="2019" name="Int. J. Syst. Evol. Microbiol.">
        <title>The Global Catalogue of Microorganisms (GCM) 10K type strain sequencing project: providing services to taxonomists for standard genome sequencing and annotation.</title>
        <authorList>
            <consortium name="The Broad Institute Genomics Platform"/>
            <consortium name="The Broad Institute Genome Sequencing Center for Infectious Disease"/>
            <person name="Wu L."/>
            <person name="Ma J."/>
        </authorList>
    </citation>
    <scope>NUCLEOTIDE SEQUENCE [LARGE SCALE GENOMIC DNA]</scope>
    <source>
        <strain evidence="4">JCM 14326</strain>
    </source>
</reference>
<feature type="compositionally biased region" description="Polar residues" evidence="1">
    <location>
        <begin position="631"/>
        <end position="645"/>
    </location>
</feature>
<feature type="compositionally biased region" description="Basic and acidic residues" evidence="1">
    <location>
        <begin position="765"/>
        <end position="782"/>
    </location>
</feature>
<feature type="compositionally biased region" description="Basic and acidic residues" evidence="1">
    <location>
        <begin position="361"/>
        <end position="393"/>
    </location>
</feature>
<dbReference type="EMBL" id="BAAANL010000001">
    <property type="protein sequence ID" value="GAA1848928.1"/>
    <property type="molecule type" value="Genomic_DNA"/>
</dbReference>
<evidence type="ECO:0000256" key="1">
    <source>
        <dbReference type="SAM" id="MobiDB-lite"/>
    </source>
</evidence>
<dbReference type="SMART" id="SM00507">
    <property type="entry name" value="HNHc"/>
    <property type="match status" value="1"/>
</dbReference>
<feature type="compositionally biased region" description="Low complexity" evidence="1">
    <location>
        <begin position="663"/>
        <end position="693"/>
    </location>
</feature>
<feature type="region of interest" description="Disordered" evidence="1">
    <location>
        <begin position="581"/>
        <end position="603"/>
    </location>
</feature>
<organism evidence="3 4">
    <name type="scientific">Myceligenerans crystallogenes</name>
    <dbReference type="NCBI Taxonomy" id="316335"/>
    <lineage>
        <taxon>Bacteria</taxon>
        <taxon>Bacillati</taxon>
        <taxon>Actinomycetota</taxon>
        <taxon>Actinomycetes</taxon>
        <taxon>Micrococcales</taxon>
        <taxon>Promicromonosporaceae</taxon>
        <taxon>Myceligenerans</taxon>
    </lineage>
</organism>
<keyword evidence="4" id="KW-1185">Reference proteome</keyword>
<feature type="region of interest" description="Disordered" evidence="1">
    <location>
        <begin position="357"/>
        <end position="426"/>
    </location>
</feature>
<dbReference type="CDD" id="cd00085">
    <property type="entry name" value="HNHc"/>
    <property type="match status" value="1"/>
</dbReference>
<feature type="region of interest" description="Disordered" evidence="1">
    <location>
        <begin position="620"/>
        <end position="874"/>
    </location>
</feature>
<feature type="compositionally biased region" description="Polar residues" evidence="1">
    <location>
        <begin position="784"/>
        <end position="803"/>
    </location>
</feature>
<feature type="region of interest" description="Disordered" evidence="1">
    <location>
        <begin position="1"/>
        <end position="75"/>
    </location>
</feature>
<evidence type="ECO:0000313" key="4">
    <source>
        <dbReference type="Proteomes" id="UP001501094"/>
    </source>
</evidence>
<comment type="caution">
    <text evidence="3">The sequence shown here is derived from an EMBL/GenBank/DDBJ whole genome shotgun (WGS) entry which is preliminary data.</text>
</comment>
<feature type="domain" description="HNH nuclease" evidence="2">
    <location>
        <begin position="553"/>
        <end position="613"/>
    </location>
</feature>
<dbReference type="InterPro" id="IPR003615">
    <property type="entry name" value="HNH_nuc"/>
</dbReference>
<feature type="compositionally biased region" description="Low complexity" evidence="1">
    <location>
        <begin position="845"/>
        <end position="859"/>
    </location>
</feature>
<accession>A0ABP4ZC47</accession>
<gene>
    <name evidence="3" type="ORF">GCM10009751_01370</name>
</gene>
<feature type="compositionally biased region" description="Low complexity" evidence="1">
    <location>
        <begin position="751"/>
        <end position="763"/>
    </location>
</feature>
<sequence>MGTVSDATPGDGMSPQVSHGGMSRPLPGDGVAPQLPSGRMSRPVPDDGAAPRRSNDEARGDGVPPRIPDGGVSLQAGLDDDAVAGLLARVRECAPGPELASLLETLTTASSVVEAAAGPVVSGPVVSGPVTPGDSVTPRRDGVLSGLDSVELGVVIAGAERLVSWARAVQARAGAVLVREQGGVMGVEQAATIVKDRLKVTAREGSEAVIRAHECARFPQVLHALESGQVTARKADTLLRAGQGLTEQERAAAIEVLLPEAPSRTWKWLSDQLNALTVRLHGSTLEVRRAEERSNVWLEIAGPGMGLLSALLPAKDAARVYNAVQAGSDQLLRLPGQTRTRGQARAAALTSLITGRIIPHPIDEHTSDSSDDSRNSDTSHGRQDRLDHHDRRVPAGVDTTAGDPSSAADVGTTHADQVSRDTDTAQARLSVPVTAPGMLVEPSTDTDLVPVPHEDDGILSTAPRPIDNAPPAGEVGVVIRGIEVPATINVVVPATVLANPDDHTPGILDHLGPIPADLAREIAAEGLWRRLVTDPVTGILTDYGTTAYQPPAHLRDAVRHRDRTCTHDGCDRPATGCDLDHIDPYNHQQPQTPGQPPPTRADNLHALCRTHHNLKTLAGWEVQRDPATGTEHWTSPTGHTATYQPEPTDPQHRYQTINQIQLPGTTTPGTAEPGTAGTATATAGTAASGTTAPDTHLPENSAPESDVPKDDHPNHTPPTGNPDQLQSSGTRERQEEDPSSQDTHTPEQHDTTSQNSQHTNTTDDPNPRKPEGHPTGDRDRRQAGGTNDRNANRQQRQDTTSPGRQDLGDDNASPTKPEGSFRQPPIPVPQPIPRLTVARPPKNPATPASRTTPPATSRAISPTSNSDTDALPPF</sequence>
<feature type="compositionally biased region" description="Basic and acidic residues" evidence="1">
    <location>
        <begin position="49"/>
        <end position="60"/>
    </location>
</feature>
<dbReference type="Proteomes" id="UP001501094">
    <property type="component" value="Unassembled WGS sequence"/>
</dbReference>
<protein>
    <recommendedName>
        <fullName evidence="2">HNH nuclease domain-containing protein</fullName>
    </recommendedName>
</protein>
<evidence type="ECO:0000259" key="2">
    <source>
        <dbReference type="SMART" id="SM00507"/>
    </source>
</evidence>
<feature type="compositionally biased region" description="Polar residues" evidence="1">
    <location>
        <begin position="653"/>
        <end position="662"/>
    </location>
</feature>
<name>A0ABP4ZC47_9MICO</name>
<evidence type="ECO:0000313" key="3">
    <source>
        <dbReference type="EMBL" id="GAA1848928.1"/>
    </source>
</evidence>